<dbReference type="InterPro" id="IPR050490">
    <property type="entry name" value="Bact_solute-bd_prot1"/>
</dbReference>
<name>A0A8J3R311_9ACTN</name>
<evidence type="ECO:0008006" key="4">
    <source>
        <dbReference type="Google" id="ProtNLM"/>
    </source>
</evidence>
<dbReference type="InterPro" id="IPR006059">
    <property type="entry name" value="SBP"/>
</dbReference>
<dbReference type="PANTHER" id="PTHR43649">
    <property type="entry name" value="ARABINOSE-BINDING PROTEIN-RELATED"/>
    <property type="match status" value="1"/>
</dbReference>
<protein>
    <recommendedName>
        <fullName evidence="4">Carbohydrate ABC transporter substrate-binding protein (CUT1 family)</fullName>
    </recommendedName>
</protein>
<sequence>MSTYTYSRRRFLQSAALAGAGLALGACGGGAGSGKGGTLKYWNQFFPTSSTTDKSLKRDDFWVVQSAKRFSEAHGITVEVSDLPGDDSAFTKFRTAGVARNGPDVASLWSGSYTFGLKNYIEPLDSYLDNGYRSTLTGWDVGTEGLVAEKGTIYGVPPGNDGIAAVYFDSRVLDRAGAKVSEDTVLEWDEWLDVLRKIKATGVTPLALGNGDYTLFSLFYWIAQVTGGETGLRDLGDGTRKFNDSALQAVVRQWLQLVPYTLASPSTMDDPIGQIAAGKASTVIQGPWAISDLRNVLGDDVLMTRLPNINATAPVRDSGIGGPGGDLVVTKYSKQKDEAVAFIKHLTSKAEQLDRIKNHPHEDIKFPNLAGLDLASLFTDSLLVRQAEWVNQKFVFYADNIWPTDLVNEIYAQAQLIWAGKKTPEAFLSALDDKRDSIVKNGGNK</sequence>
<evidence type="ECO:0000313" key="3">
    <source>
        <dbReference type="Proteomes" id="UP000642748"/>
    </source>
</evidence>
<feature type="chain" id="PRO_5035255062" description="Carbohydrate ABC transporter substrate-binding protein (CUT1 family)" evidence="1">
    <location>
        <begin position="26"/>
        <end position="445"/>
    </location>
</feature>
<dbReference type="EMBL" id="BONZ01000096">
    <property type="protein sequence ID" value="GIH20435.1"/>
    <property type="molecule type" value="Genomic_DNA"/>
</dbReference>
<organism evidence="2 3">
    <name type="scientific">Rugosimonospora africana</name>
    <dbReference type="NCBI Taxonomy" id="556532"/>
    <lineage>
        <taxon>Bacteria</taxon>
        <taxon>Bacillati</taxon>
        <taxon>Actinomycetota</taxon>
        <taxon>Actinomycetes</taxon>
        <taxon>Micromonosporales</taxon>
        <taxon>Micromonosporaceae</taxon>
        <taxon>Rugosimonospora</taxon>
    </lineage>
</organism>
<keyword evidence="1" id="KW-0732">Signal</keyword>
<evidence type="ECO:0000313" key="2">
    <source>
        <dbReference type="EMBL" id="GIH20435.1"/>
    </source>
</evidence>
<feature type="signal peptide" evidence="1">
    <location>
        <begin position="1"/>
        <end position="25"/>
    </location>
</feature>
<dbReference type="Pfam" id="PF13416">
    <property type="entry name" value="SBP_bac_8"/>
    <property type="match status" value="1"/>
</dbReference>
<dbReference type="InterPro" id="IPR006311">
    <property type="entry name" value="TAT_signal"/>
</dbReference>
<keyword evidence="3" id="KW-1185">Reference proteome</keyword>
<reference evidence="2" key="1">
    <citation type="submission" date="2021-01" db="EMBL/GenBank/DDBJ databases">
        <title>Whole genome shotgun sequence of Rugosimonospora africana NBRC 104875.</title>
        <authorList>
            <person name="Komaki H."/>
            <person name="Tamura T."/>
        </authorList>
    </citation>
    <scope>NUCLEOTIDE SEQUENCE</scope>
    <source>
        <strain evidence="2">NBRC 104875</strain>
    </source>
</reference>
<dbReference type="PANTHER" id="PTHR43649:SF14">
    <property type="entry name" value="BLR3389 PROTEIN"/>
    <property type="match status" value="1"/>
</dbReference>
<proteinExistence type="predicted"/>
<dbReference type="RefSeq" id="WP_203923859.1">
    <property type="nucleotide sequence ID" value="NZ_BONZ01000096.1"/>
</dbReference>
<dbReference type="SUPFAM" id="SSF53850">
    <property type="entry name" value="Periplasmic binding protein-like II"/>
    <property type="match status" value="1"/>
</dbReference>
<dbReference type="AlphaFoldDB" id="A0A8J3R311"/>
<comment type="caution">
    <text evidence="2">The sequence shown here is derived from an EMBL/GenBank/DDBJ whole genome shotgun (WGS) entry which is preliminary data.</text>
</comment>
<evidence type="ECO:0000256" key="1">
    <source>
        <dbReference type="SAM" id="SignalP"/>
    </source>
</evidence>
<dbReference type="Proteomes" id="UP000642748">
    <property type="component" value="Unassembled WGS sequence"/>
</dbReference>
<dbReference type="Gene3D" id="3.40.190.10">
    <property type="entry name" value="Periplasmic binding protein-like II"/>
    <property type="match status" value="2"/>
</dbReference>
<gene>
    <name evidence="2" type="ORF">Raf01_86070</name>
</gene>
<dbReference type="PROSITE" id="PS51318">
    <property type="entry name" value="TAT"/>
    <property type="match status" value="1"/>
</dbReference>
<accession>A0A8J3R311</accession>